<evidence type="ECO:0000313" key="1">
    <source>
        <dbReference type="EMBL" id="OIQ70897.1"/>
    </source>
</evidence>
<proteinExistence type="predicted"/>
<name>A0A1J5PH26_9ZZZZ</name>
<reference evidence="1" key="1">
    <citation type="submission" date="2016-10" db="EMBL/GenBank/DDBJ databases">
        <title>Sequence of Gallionella enrichment culture.</title>
        <authorList>
            <person name="Poehlein A."/>
            <person name="Muehling M."/>
            <person name="Daniel R."/>
        </authorList>
    </citation>
    <scope>NUCLEOTIDE SEQUENCE</scope>
</reference>
<dbReference type="EMBL" id="MLJW01003974">
    <property type="protein sequence ID" value="OIQ70897.1"/>
    <property type="molecule type" value="Genomic_DNA"/>
</dbReference>
<dbReference type="AlphaFoldDB" id="A0A1J5PH26"/>
<organism evidence="1">
    <name type="scientific">mine drainage metagenome</name>
    <dbReference type="NCBI Taxonomy" id="410659"/>
    <lineage>
        <taxon>unclassified sequences</taxon>
        <taxon>metagenomes</taxon>
        <taxon>ecological metagenomes</taxon>
    </lineage>
</organism>
<accession>A0A1J5PH26</accession>
<protein>
    <submittedName>
        <fullName evidence="1">Uncharacterized protein</fullName>
    </submittedName>
</protein>
<comment type="caution">
    <text evidence="1">The sequence shown here is derived from an EMBL/GenBank/DDBJ whole genome shotgun (WGS) entry which is preliminary data.</text>
</comment>
<sequence>MIGPGIDTRRWSRAVAAAVVVAFVQGIAFAAPPAPLQVNPFHDP</sequence>
<gene>
    <name evidence="1" type="ORF">GALL_474870</name>
</gene>